<evidence type="ECO:0000256" key="12">
    <source>
        <dbReference type="ARBA" id="ARBA00049308"/>
    </source>
</evidence>
<name>A0ABQ8JDZ9_DERPT</name>
<dbReference type="Gene3D" id="1.10.510.10">
    <property type="entry name" value="Transferase(Phosphotransferase) domain 1"/>
    <property type="match status" value="1"/>
</dbReference>
<feature type="region of interest" description="Disordered" evidence="14">
    <location>
        <begin position="480"/>
        <end position="506"/>
    </location>
</feature>
<keyword evidence="15" id="KW-1133">Transmembrane helix</keyword>
<dbReference type="EMBL" id="NJHN03000047">
    <property type="protein sequence ID" value="KAH9420818.1"/>
    <property type="molecule type" value="Genomic_DNA"/>
</dbReference>
<evidence type="ECO:0000256" key="5">
    <source>
        <dbReference type="ARBA" id="ARBA00022527"/>
    </source>
</evidence>
<evidence type="ECO:0000256" key="8">
    <source>
        <dbReference type="ARBA" id="ARBA00022777"/>
    </source>
</evidence>
<evidence type="ECO:0000259" key="16">
    <source>
        <dbReference type="PROSITE" id="PS50011"/>
    </source>
</evidence>
<gene>
    <name evidence="17" type="primary">TESK2</name>
    <name evidence="17" type="ORF">DERP_001249</name>
</gene>
<accession>A0ABQ8JDZ9</accession>
<protein>
    <recommendedName>
        <fullName evidence="4">dual-specificity kinase</fullName>
        <ecNumber evidence="4">2.7.12.1</ecNumber>
    </recommendedName>
</protein>
<feature type="transmembrane region" description="Helical" evidence="15">
    <location>
        <begin position="130"/>
        <end position="155"/>
    </location>
</feature>
<comment type="catalytic activity">
    <reaction evidence="13">
        <text>L-tyrosyl-[protein] + ATP = O-phospho-L-tyrosyl-[protein] + ADP + H(+)</text>
        <dbReference type="Rhea" id="RHEA:10596"/>
        <dbReference type="Rhea" id="RHEA-COMP:10136"/>
        <dbReference type="Rhea" id="RHEA-COMP:20101"/>
        <dbReference type="ChEBI" id="CHEBI:15378"/>
        <dbReference type="ChEBI" id="CHEBI:30616"/>
        <dbReference type="ChEBI" id="CHEBI:46858"/>
        <dbReference type="ChEBI" id="CHEBI:61978"/>
        <dbReference type="ChEBI" id="CHEBI:456216"/>
        <dbReference type="EC" id="2.7.12.1"/>
    </reaction>
</comment>
<evidence type="ECO:0000313" key="18">
    <source>
        <dbReference type="Proteomes" id="UP000887458"/>
    </source>
</evidence>
<keyword evidence="18" id="KW-1185">Reference proteome</keyword>
<comment type="caution">
    <text evidence="17">The sequence shown here is derived from an EMBL/GenBank/DDBJ whole genome shotgun (WGS) entry which is preliminary data.</text>
</comment>
<dbReference type="EC" id="2.7.12.1" evidence="4"/>
<feature type="transmembrane region" description="Helical" evidence="15">
    <location>
        <begin position="161"/>
        <end position="182"/>
    </location>
</feature>
<evidence type="ECO:0000313" key="17">
    <source>
        <dbReference type="EMBL" id="KAH9420818.1"/>
    </source>
</evidence>
<dbReference type="InterPro" id="IPR020635">
    <property type="entry name" value="Tyr_kinase_cat_dom"/>
</dbReference>
<evidence type="ECO:0000256" key="10">
    <source>
        <dbReference type="ARBA" id="ARBA00023211"/>
    </source>
</evidence>
<dbReference type="InterPro" id="IPR008266">
    <property type="entry name" value="Tyr_kinase_AS"/>
</dbReference>
<dbReference type="InterPro" id="IPR000719">
    <property type="entry name" value="Prot_kinase_dom"/>
</dbReference>
<dbReference type="InterPro" id="IPR050940">
    <property type="entry name" value="Actin_reg-Ser/Thr_kinase"/>
</dbReference>
<dbReference type="Gene3D" id="3.30.200.20">
    <property type="entry name" value="Phosphorylase Kinase, domain 1"/>
    <property type="match status" value="1"/>
</dbReference>
<comment type="cofactor">
    <cofactor evidence="1">
        <name>Mn(2+)</name>
        <dbReference type="ChEBI" id="CHEBI:29035"/>
    </cofactor>
</comment>
<dbReference type="Proteomes" id="UP000887458">
    <property type="component" value="Unassembled WGS sequence"/>
</dbReference>
<keyword evidence="15" id="KW-0472">Membrane</keyword>
<keyword evidence="8 17" id="KW-0418">Kinase</keyword>
<dbReference type="InterPro" id="IPR011009">
    <property type="entry name" value="Kinase-like_dom_sf"/>
</dbReference>
<dbReference type="PANTHER" id="PTHR46485">
    <property type="entry name" value="LIM DOMAIN KINASE 1"/>
    <property type="match status" value="1"/>
</dbReference>
<evidence type="ECO:0000256" key="7">
    <source>
        <dbReference type="ARBA" id="ARBA00022741"/>
    </source>
</evidence>
<dbReference type="Pfam" id="PF07714">
    <property type="entry name" value="PK_Tyr_Ser-Thr"/>
    <property type="match status" value="1"/>
</dbReference>
<comment type="similarity">
    <text evidence="3">Belongs to the protein kinase superfamily. TKL Ser/Thr protein kinase family.</text>
</comment>
<evidence type="ECO:0000256" key="3">
    <source>
        <dbReference type="ARBA" id="ARBA00005843"/>
    </source>
</evidence>
<evidence type="ECO:0000256" key="4">
    <source>
        <dbReference type="ARBA" id="ARBA00013203"/>
    </source>
</evidence>
<dbReference type="InterPro" id="IPR001245">
    <property type="entry name" value="Ser-Thr/Tyr_kinase_cat_dom"/>
</dbReference>
<keyword evidence="9" id="KW-0067">ATP-binding</keyword>
<comment type="cofactor">
    <cofactor evidence="2">
        <name>Mg(2+)</name>
        <dbReference type="ChEBI" id="CHEBI:18420"/>
    </cofactor>
</comment>
<reference evidence="17 18" key="1">
    <citation type="journal article" date="2018" name="J. Allergy Clin. Immunol.">
        <title>High-quality assembly of Dermatophagoides pteronyssinus genome and transcriptome reveals a wide range of novel allergens.</title>
        <authorList>
            <person name="Liu X.Y."/>
            <person name="Yang K.Y."/>
            <person name="Wang M.Q."/>
            <person name="Kwok J.S."/>
            <person name="Zeng X."/>
            <person name="Yang Z."/>
            <person name="Xiao X.J."/>
            <person name="Lau C.P."/>
            <person name="Li Y."/>
            <person name="Huang Z.M."/>
            <person name="Ba J.G."/>
            <person name="Yim A.K."/>
            <person name="Ouyang C.Y."/>
            <person name="Ngai S.M."/>
            <person name="Chan T.F."/>
            <person name="Leung E.L."/>
            <person name="Liu L."/>
            <person name="Liu Z.G."/>
            <person name="Tsui S.K."/>
        </authorList>
    </citation>
    <scope>NUCLEOTIDE SEQUENCE [LARGE SCALE GENOMIC DNA]</scope>
    <source>
        <strain evidence="17">Derp</strain>
    </source>
</reference>
<dbReference type="SMART" id="SM00219">
    <property type="entry name" value="TyrKc"/>
    <property type="match status" value="1"/>
</dbReference>
<keyword evidence="5" id="KW-0723">Serine/threonine-protein kinase</keyword>
<keyword evidence="10" id="KW-0464">Manganese</keyword>
<reference evidence="17 18" key="2">
    <citation type="journal article" date="2022" name="Mol. Biol. Evol.">
        <title>Comparative Genomics Reveals Insights into the Divergent Evolution of Astigmatic Mites and Household Pest Adaptations.</title>
        <authorList>
            <person name="Xiong Q."/>
            <person name="Wan A.T."/>
            <person name="Liu X."/>
            <person name="Fung C.S."/>
            <person name="Xiao X."/>
            <person name="Malainual N."/>
            <person name="Hou J."/>
            <person name="Wang L."/>
            <person name="Wang M."/>
            <person name="Yang K.Y."/>
            <person name="Cui Y."/>
            <person name="Leung E.L."/>
            <person name="Nong W."/>
            <person name="Shin S.K."/>
            <person name="Au S.W."/>
            <person name="Jeong K.Y."/>
            <person name="Chew F.T."/>
            <person name="Hui J.H."/>
            <person name="Leung T.F."/>
            <person name="Tungtrongchitr A."/>
            <person name="Zhong N."/>
            <person name="Liu Z."/>
            <person name="Tsui S.K."/>
        </authorList>
    </citation>
    <scope>NUCLEOTIDE SEQUENCE [LARGE SCALE GENOMIC DNA]</scope>
    <source>
        <strain evidence="17">Derp</strain>
    </source>
</reference>
<evidence type="ECO:0000256" key="6">
    <source>
        <dbReference type="ARBA" id="ARBA00022679"/>
    </source>
</evidence>
<evidence type="ECO:0000256" key="11">
    <source>
        <dbReference type="ARBA" id="ARBA00049003"/>
    </source>
</evidence>
<evidence type="ECO:0000256" key="15">
    <source>
        <dbReference type="SAM" id="Phobius"/>
    </source>
</evidence>
<comment type="catalytic activity">
    <reaction evidence="11">
        <text>L-seryl-[protein] + ATP = O-phospho-L-seryl-[protein] + ADP + H(+)</text>
        <dbReference type="Rhea" id="RHEA:17989"/>
        <dbReference type="Rhea" id="RHEA-COMP:9863"/>
        <dbReference type="Rhea" id="RHEA-COMP:11604"/>
        <dbReference type="ChEBI" id="CHEBI:15378"/>
        <dbReference type="ChEBI" id="CHEBI:29999"/>
        <dbReference type="ChEBI" id="CHEBI:30616"/>
        <dbReference type="ChEBI" id="CHEBI:83421"/>
        <dbReference type="ChEBI" id="CHEBI:456216"/>
        <dbReference type="EC" id="2.7.12.1"/>
    </reaction>
</comment>
<keyword evidence="6" id="KW-0808">Transferase</keyword>
<feature type="domain" description="Protein kinase" evidence="16">
    <location>
        <begin position="523"/>
        <end position="834"/>
    </location>
</feature>
<feature type="transmembrane region" description="Helical" evidence="15">
    <location>
        <begin position="70"/>
        <end position="92"/>
    </location>
</feature>
<evidence type="ECO:0000256" key="9">
    <source>
        <dbReference type="ARBA" id="ARBA00022840"/>
    </source>
</evidence>
<dbReference type="SUPFAM" id="SSF56112">
    <property type="entry name" value="Protein kinase-like (PK-like)"/>
    <property type="match status" value="1"/>
</dbReference>
<evidence type="ECO:0000256" key="1">
    <source>
        <dbReference type="ARBA" id="ARBA00001936"/>
    </source>
</evidence>
<keyword evidence="15" id="KW-0812">Transmembrane</keyword>
<dbReference type="GO" id="GO:0016301">
    <property type="term" value="F:kinase activity"/>
    <property type="evidence" value="ECO:0007669"/>
    <property type="project" value="UniProtKB-KW"/>
</dbReference>
<comment type="catalytic activity">
    <reaction evidence="12">
        <text>L-threonyl-[protein] + ATP = O-phospho-L-threonyl-[protein] + ADP + H(+)</text>
        <dbReference type="Rhea" id="RHEA:46608"/>
        <dbReference type="Rhea" id="RHEA-COMP:11060"/>
        <dbReference type="Rhea" id="RHEA-COMP:11605"/>
        <dbReference type="ChEBI" id="CHEBI:15378"/>
        <dbReference type="ChEBI" id="CHEBI:30013"/>
        <dbReference type="ChEBI" id="CHEBI:30616"/>
        <dbReference type="ChEBI" id="CHEBI:61977"/>
        <dbReference type="ChEBI" id="CHEBI:456216"/>
        <dbReference type="EC" id="2.7.12.1"/>
    </reaction>
</comment>
<feature type="transmembrane region" description="Helical" evidence="15">
    <location>
        <begin position="189"/>
        <end position="211"/>
    </location>
</feature>
<dbReference type="PROSITE" id="PS50011">
    <property type="entry name" value="PROTEIN_KINASE_DOM"/>
    <property type="match status" value="1"/>
</dbReference>
<keyword evidence="7" id="KW-0547">Nucleotide-binding</keyword>
<dbReference type="PANTHER" id="PTHR46485:SF5">
    <property type="entry name" value="CENTER DIVIDER, ISOFORM A"/>
    <property type="match status" value="1"/>
</dbReference>
<evidence type="ECO:0000256" key="2">
    <source>
        <dbReference type="ARBA" id="ARBA00001946"/>
    </source>
</evidence>
<evidence type="ECO:0000256" key="14">
    <source>
        <dbReference type="SAM" id="MobiDB-lite"/>
    </source>
</evidence>
<organism evidence="17 18">
    <name type="scientific">Dermatophagoides pteronyssinus</name>
    <name type="common">European house dust mite</name>
    <dbReference type="NCBI Taxonomy" id="6956"/>
    <lineage>
        <taxon>Eukaryota</taxon>
        <taxon>Metazoa</taxon>
        <taxon>Ecdysozoa</taxon>
        <taxon>Arthropoda</taxon>
        <taxon>Chelicerata</taxon>
        <taxon>Arachnida</taxon>
        <taxon>Acari</taxon>
        <taxon>Acariformes</taxon>
        <taxon>Sarcoptiformes</taxon>
        <taxon>Astigmata</taxon>
        <taxon>Psoroptidia</taxon>
        <taxon>Analgoidea</taxon>
        <taxon>Pyroglyphidae</taxon>
        <taxon>Dermatophagoidinae</taxon>
        <taxon>Dermatophagoides</taxon>
    </lineage>
</organism>
<proteinExistence type="inferred from homology"/>
<evidence type="ECO:0000256" key="13">
    <source>
        <dbReference type="ARBA" id="ARBA00051680"/>
    </source>
</evidence>
<feature type="compositionally biased region" description="Polar residues" evidence="14">
    <location>
        <begin position="486"/>
        <end position="506"/>
    </location>
</feature>
<sequence>MFSLILFDCRIHKSFMSLIDHSLINRFFQQKKQGLYALKIMSSGAKDDDDDDDIIEKIEKRKTLLQWKLILQYLMINLCTMAIVLIVVTYGMDLFRTLINQEPKISINIDDFNDTINTTEKRFEPTNRTLVLMITIIAMIIFIIVFLMGIIAVMIDHHRHIMTIFLGLMVANFSGCLAVGYIRGGNHRWHFWPVSFISFTLICLSSSHIAINYKIEQLPDYDGFSSSLETQPNGMPFILVDKKNRKKNNHRHRLFETTSLDSINSEQRLDDVESMVDLFTFRFEDIDLFLGDEDARLLGDHDDRDSLVGTSASDEELDISSCHKNNSVANNKFQSSSKEMTACRKSSRFSPFDKDKINASIPINHEVYYSNKKSAANFTEQCHNVSPEPLQLPPTSHSPDTIESSDCDQPYHFTMDAATTYSTNSSQDNLTSLSPLPPLQDMVKLSLSSICNHSLSLPESSIPMTKMNVQITNSNFENCKHESNEDTISSSEHQQQRQSPLYPQSSTLTSIRNAVSHLTRLDDFNVVKLSQGFFSQVFKVFYPFAFSITNYHAIIQVTHLPTGKIMVLKMNKNPGNRGNALKEIELLNKLNHPNIVAYMGTVVHEGGLHPLLEYINGGTLEQLIQKYYSSSKSNIVEDTHSDKVLRENVISTKVHRLLNLDKTFIKLMQDVCRGMAYLHSQKYLHRDLASKNIFIRKHFPNDSGEKQCKTEFDDERLEAVIGDFGFATAEPTFEQKLPIVGSPYWLAPECLKNKYNHKCDIFSYGVICCELNWRTPADPDFLPRMDNYAIDFSKLESGRMDTFLSKIAFMACQYEPEKRPEFQELLSIFNHDVLELAAEQKHQLQNSKRPENDIGSQSSRIHFKRFNSFDSSLVQSRQNSARSIFDSSESPTDIFEQHLQRRRYSTLNRYNSAHS</sequence>
<dbReference type="PROSITE" id="PS00109">
    <property type="entry name" value="PROTEIN_KINASE_TYR"/>
    <property type="match status" value="1"/>
</dbReference>